<reference evidence="2" key="1">
    <citation type="journal article" date="2020" name="Stud. Mycol.">
        <title>101 Dothideomycetes genomes: a test case for predicting lifestyles and emergence of pathogens.</title>
        <authorList>
            <person name="Haridas S."/>
            <person name="Albert R."/>
            <person name="Binder M."/>
            <person name="Bloem J."/>
            <person name="Labutti K."/>
            <person name="Salamov A."/>
            <person name="Andreopoulos B."/>
            <person name="Baker S."/>
            <person name="Barry K."/>
            <person name="Bills G."/>
            <person name="Bluhm B."/>
            <person name="Cannon C."/>
            <person name="Castanera R."/>
            <person name="Culley D."/>
            <person name="Daum C."/>
            <person name="Ezra D."/>
            <person name="Gonzalez J."/>
            <person name="Henrissat B."/>
            <person name="Kuo A."/>
            <person name="Liang C."/>
            <person name="Lipzen A."/>
            <person name="Lutzoni F."/>
            <person name="Magnuson J."/>
            <person name="Mondo S."/>
            <person name="Nolan M."/>
            <person name="Ohm R."/>
            <person name="Pangilinan J."/>
            <person name="Park H.-J."/>
            <person name="Ramirez L."/>
            <person name="Alfaro M."/>
            <person name="Sun H."/>
            <person name="Tritt A."/>
            <person name="Yoshinaga Y."/>
            <person name="Zwiers L.-H."/>
            <person name="Turgeon B."/>
            <person name="Goodwin S."/>
            <person name="Spatafora J."/>
            <person name="Crous P."/>
            <person name="Grigoriev I."/>
        </authorList>
    </citation>
    <scope>NUCLEOTIDE SEQUENCE</scope>
    <source>
        <strain evidence="2">HMLAC05119</strain>
    </source>
</reference>
<gene>
    <name evidence="2" type="ORF">BDU57DRAFT_587544</name>
</gene>
<evidence type="ECO:0000313" key="3">
    <source>
        <dbReference type="Proteomes" id="UP000800096"/>
    </source>
</evidence>
<feature type="compositionally biased region" description="Polar residues" evidence="1">
    <location>
        <begin position="240"/>
        <end position="249"/>
    </location>
</feature>
<accession>A0A6A5QLW1</accession>
<dbReference type="EMBL" id="ML979135">
    <property type="protein sequence ID" value="KAF1916595.1"/>
    <property type="molecule type" value="Genomic_DNA"/>
</dbReference>
<keyword evidence="3" id="KW-1185">Reference proteome</keyword>
<organism evidence="2 3">
    <name type="scientific">Ampelomyces quisqualis</name>
    <name type="common">Powdery mildew agent</name>
    <dbReference type="NCBI Taxonomy" id="50730"/>
    <lineage>
        <taxon>Eukaryota</taxon>
        <taxon>Fungi</taxon>
        <taxon>Dikarya</taxon>
        <taxon>Ascomycota</taxon>
        <taxon>Pezizomycotina</taxon>
        <taxon>Dothideomycetes</taxon>
        <taxon>Pleosporomycetidae</taxon>
        <taxon>Pleosporales</taxon>
        <taxon>Pleosporineae</taxon>
        <taxon>Phaeosphaeriaceae</taxon>
        <taxon>Ampelomyces</taxon>
    </lineage>
</organism>
<proteinExistence type="predicted"/>
<evidence type="ECO:0000313" key="2">
    <source>
        <dbReference type="EMBL" id="KAF1916595.1"/>
    </source>
</evidence>
<dbReference type="Proteomes" id="UP000800096">
    <property type="component" value="Unassembled WGS sequence"/>
</dbReference>
<name>A0A6A5QLW1_AMPQU</name>
<sequence>MAHNCGTGTFRDTVYSGSGASTGSAALRGHVESPSPSSLTSDLRATAPDFVPHLPPSVVSDSAEVKPLPQSGSITEFLGPVKYELDMYGLPWAYYMYQVQLAYDQGFRSGRSRSPRKVRQKKHRSCISSPADTTYVQKAAGQESLNAKTMPPPVSTVPLAVQRATQQQHGTIESANEAVETLREADAEPRSASPFAAQKGMIDRHYAFHNLTVTDRAPPGFDLTTIRNVGLPNGPHNIPPQASLTNTMPSRGRSSYDNNRRSNNRSDNGLYTYHNRGVAGVRMHDTVPFPDPVPPQGRPVGSVGGSETCEAVNVVYAAERVAGKACYGCEPDHPLE</sequence>
<dbReference type="AlphaFoldDB" id="A0A6A5QLW1"/>
<evidence type="ECO:0000256" key="1">
    <source>
        <dbReference type="SAM" id="MobiDB-lite"/>
    </source>
</evidence>
<feature type="region of interest" description="Disordered" evidence="1">
    <location>
        <begin position="232"/>
        <end position="271"/>
    </location>
</feature>
<protein>
    <submittedName>
        <fullName evidence="2">Uncharacterized protein</fullName>
    </submittedName>
</protein>
<dbReference type="OrthoDB" id="3795043at2759"/>